<evidence type="ECO:0000259" key="2">
    <source>
        <dbReference type="Pfam" id="PF07238"/>
    </source>
</evidence>
<name>A0A1M5T5B4_9BRAD</name>
<reference evidence="3 4" key="1">
    <citation type="submission" date="2016-11" db="EMBL/GenBank/DDBJ databases">
        <authorList>
            <person name="Jaros S."/>
            <person name="Januszkiewicz K."/>
            <person name="Wedrychowicz H."/>
        </authorList>
    </citation>
    <scope>NUCLEOTIDE SEQUENCE [LARGE SCALE GENOMIC DNA]</scope>
    <source>
        <strain evidence="3 4">GAS242</strain>
    </source>
</reference>
<proteinExistence type="predicted"/>
<gene>
    <name evidence="3" type="ORF">SAMN05444169_7559</name>
</gene>
<dbReference type="EMBL" id="LT670818">
    <property type="protein sequence ID" value="SHH45790.1"/>
    <property type="molecule type" value="Genomic_DNA"/>
</dbReference>
<evidence type="ECO:0000313" key="3">
    <source>
        <dbReference type="EMBL" id="SHH45790.1"/>
    </source>
</evidence>
<dbReference type="Pfam" id="PF07238">
    <property type="entry name" value="PilZ"/>
    <property type="match status" value="1"/>
</dbReference>
<organism evidence="3 4">
    <name type="scientific">Bradyrhizobium erythrophlei</name>
    <dbReference type="NCBI Taxonomy" id="1437360"/>
    <lineage>
        <taxon>Bacteria</taxon>
        <taxon>Pseudomonadati</taxon>
        <taxon>Pseudomonadota</taxon>
        <taxon>Alphaproteobacteria</taxon>
        <taxon>Hyphomicrobiales</taxon>
        <taxon>Nitrobacteraceae</taxon>
        <taxon>Bradyrhizobium</taxon>
    </lineage>
</organism>
<dbReference type="AlphaFoldDB" id="A0A1M5T5B4"/>
<evidence type="ECO:0000313" key="4">
    <source>
        <dbReference type="Proteomes" id="UP000190675"/>
    </source>
</evidence>
<feature type="coiled-coil region" evidence="1">
    <location>
        <begin position="91"/>
        <end position="118"/>
    </location>
</feature>
<dbReference type="RefSeq" id="WP_079570712.1">
    <property type="nucleotide sequence ID" value="NZ_LT670818.1"/>
</dbReference>
<feature type="domain" description="PilZ" evidence="2">
    <location>
        <begin position="3"/>
        <end position="83"/>
    </location>
</feature>
<dbReference type="OrthoDB" id="7210926at2"/>
<dbReference type="GO" id="GO:0035438">
    <property type="term" value="F:cyclic-di-GMP binding"/>
    <property type="evidence" value="ECO:0007669"/>
    <property type="project" value="InterPro"/>
</dbReference>
<dbReference type="Proteomes" id="UP000190675">
    <property type="component" value="Chromosome I"/>
</dbReference>
<dbReference type="SUPFAM" id="SSF141371">
    <property type="entry name" value="PilZ domain-like"/>
    <property type="match status" value="1"/>
</dbReference>
<sequence>MLDRRQSARDKVIYGGVAEIDERGGSRDCVVRNISETGAHLEFSNIVKLPKEKMSLTIARKGRSFLAKVVWWRDNFVGIAFSSEQPYELPVSDLEERLRKSEKKKRQLQRRIKELIGEG</sequence>
<dbReference type="InterPro" id="IPR009875">
    <property type="entry name" value="PilZ_domain"/>
</dbReference>
<evidence type="ECO:0000256" key="1">
    <source>
        <dbReference type="SAM" id="Coils"/>
    </source>
</evidence>
<protein>
    <submittedName>
        <fullName evidence="3">PilZ domain-containing protein</fullName>
    </submittedName>
</protein>
<keyword evidence="1" id="KW-0175">Coiled coil</keyword>
<accession>A0A1M5T5B4</accession>